<keyword evidence="4" id="KW-0443">Lipid metabolism</keyword>
<keyword evidence="2" id="KW-0444">Lipid biosynthesis</keyword>
<name>A0ABP5SNX3_9ACTN</name>
<evidence type="ECO:0000259" key="7">
    <source>
        <dbReference type="SMART" id="SM00563"/>
    </source>
</evidence>
<sequence>MTVPVAVPVRAPARDAPAGRGEPAAGGTPSAWAPWSPCSPRCVAHSAARVSAGRVAGRTAAFTRSLLGALLRAGRMSEPGELRARAAAVLDALEVRLEVRGGPLSVPGRTGTLVVANHVSWLDILALLAVEPVTMLAKREVGDWPVVGALARRAGTLFIDRGSLRGLPDTVSTASGRLRAGRSVMAFPQGVTWCAGTGGRFRRAVFQAAIDAGAPVRPVTLEYVQHGVPTTVAAFVGDDDFGSSLRRVLGAGGLGVRVVIHEPLPTLPGADDRRSLAIRAQDAVGGAEKSLHI</sequence>
<reference evidence="9" key="1">
    <citation type="journal article" date="2019" name="Int. J. Syst. Evol. Microbiol.">
        <title>The Global Catalogue of Microorganisms (GCM) 10K type strain sequencing project: providing services to taxonomists for standard genome sequencing and annotation.</title>
        <authorList>
            <consortium name="The Broad Institute Genomics Platform"/>
            <consortium name="The Broad Institute Genome Sequencing Center for Infectious Disease"/>
            <person name="Wu L."/>
            <person name="Ma J."/>
        </authorList>
    </citation>
    <scope>NUCLEOTIDE SEQUENCE [LARGE SCALE GENOMIC DNA]</scope>
    <source>
        <strain evidence="9">JCM 4316</strain>
    </source>
</reference>
<keyword evidence="5 8" id="KW-0012">Acyltransferase</keyword>
<gene>
    <name evidence="8" type="ORF">GCM10010246_19510</name>
</gene>
<dbReference type="Proteomes" id="UP001500253">
    <property type="component" value="Unassembled WGS sequence"/>
</dbReference>
<evidence type="ECO:0000256" key="5">
    <source>
        <dbReference type="ARBA" id="ARBA00023315"/>
    </source>
</evidence>
<dbReference type="Pfam" id="PF01553">
    <property type="entry name" value="Acyltransferase"/>
    <property type="match status" value="1"/>
</dbReference>
<keyword evidence="9" id="KW-1185">Reference proteome</keyword>
<organism evidence="8 9">
    <name type="scientific">Streptomyces cuspidosporus</name>
    <dbReference type="NCBI Taxonomy" id="66882"/>
    <lineage>
        <taxon>Bacteria</taxon>
        <taxon>Bacillati</taxon>
        <taxon>Actinomycetota</taxon>
        <taxon>Actinomycetes</taxon>
        <taxon>Kitasatosporales</taxon>
        <taxon>Streptomycetaceae</taxon>
        <taxon>Streptomyces</taxon>
    </lineage>
</organism>
<proteinExistence type="predicted"/>
<comment type="caution">
    <text evidence="8">The sequence shown here is derived from an EMBL/GenBank/DDBJ whole genome shotgun (WGS) entry which is preliminary data.</text>
</comment>
<dbReference type="SUPFAM" id="SSF69593">
    <property type="entry name" value="Glycerol-3-phosphate (1)-acyltransferase"/>
    <property type="match status" value="1"/>
</dbReference>
<dbReference type="EMBL" id="BAAASD010000006">
    <property type="protein sequence ID" value="GAA2335562.1"/>
    <property type="molecule type" value="Genomic_DNA"/>
</dbReference>
<dbReference type="CDD" id="cd07989">
    <property type="entry name" value="LPLAT_AGPAT-like"/>
    <property type="match status" value="1"/>
</dbReference>
<feature type="region of interest" description="Disordered" evidence="6">
    <location>
        <begin position="1"/>
        <end position="32"/>
    </location>
</feature>
<evidence type="ECO:0000313" key="9">
    <source>
        <dbReference type="Proteomes" id="UP001500253"/>
    </source>
</evidence>
<keyword evidence="3" id="KW-0808">Transferase</keyword>
<dbReference type="PANTHER" id="PTHR10434:SF64">
    <property type="entry name" value="1-ACYL-SN-GLYCEROL-3-PHOSPHATE ACYLTRANSFERASE-RELATED"/>
    <property type="match status" value="1"/>
</dbReference>
<evidence type="ECO:0000256" key="2">
    <source>
        <dbReference type="ARBA" id="ARBA00022516"/>
    </source>
</evidence>
<protein>
    <submittedName>
        <fullName evidence="8">Lysophospholipid acyltransferase family protein</fullName>
    </submittedName>
</protein>
<dbReference type="SMART" id="SM00563">
    <property type="entry name" value="PlsC"/>
    <property type="match status" value="1"/>
</dbReference>
<accession>A0ABP5SNX3</accession>
<dbReference type="PANTHER" id="PTHR10434">
    <property type="entry name" value="1-ACYL-SN-GLYCEROL-3-PHOSPHATE ACYLTRANSFERASE"/>
    <property type="match status" value="1"/>
</dbReference>
<evidence type="ECO:0000256" key="3">
    <source>
        <dbReference type="ARBA" id="ARBA00022679"/>
    </source>
</evidence>
<evidence type="ECO:0000256" key="6">
    <source>
        <dbReference type="SAM" id="MobiDB-lite"/>
    </source>
</evidence>
<dbReference type="GO" id="GO:0016746">
    <property type="term" value="F:acyltransferase activity"/>
    <property type="evidence" value="ECO:0007669"/>
    <property type="project" value="UniProtKB-KW"/>
</dbReference>
<comment type="pathway">
    <text evidence="1">Lipid metabolism.</text>
</comment>
<evidence type="ECO:0000256" key="1">
    <source>
        <dbReference type="ARBA" id="ARBA00005189"/>
    </source>
</evidence>
<evidence type="ECO:0000313" key="8">
    <source>
        <dbReference type="EMBL" id="GAA2335562.1"/>
    </source>
</evidence>
<dbReference type="InterPro" id="IPR002123">
    <property type="entry name" value="Plipid/glycerol_acylTrfase"/>
</dbReference>
<evidence type="ECO:0000256" key="4">
    <source>
        <dbReference type="ARBA" id="ARBA00023098"/>
    </source>
</evidence>
<feature type="domain" description="Phospholipid/glycerol acyltransferase" evidence="7">
    <location>
        <begin position="112"/>
        <end position="224"/>
    </location>
</feature>